<protein>
    <recommendedName>
        <fullName evidence="7 17">Nucleoprotein</fullName>
    </recommendedName>
</protein>
<dbReference type="KEGG" id="vg:31079656"/>
<dbReference type="GeneID" id="31079656"/>
<evidence type="ECO:0000256" key="4">
    <source>
        <dbReference type="ARBA" id="ARBA00004328"/>
    </source>
</evidence>
<proteinExistence type="inferred from homology"/>
<reference evidence="18 19" key="1">
    <citation type="journal article" date="2017" name="J. Gen. Virol.">
        <title>Characterization of the Bujaru, Frijoles and Tapara antigenic complexes into the Sandfly Fever group and two unclassified phleboviruses from Brazil.</title>
        <authorList>
            <person name="Vasconcelos P.F."/>
            <person name="Nunes Neto J.P."/>
            <person name="de Souza W.M."/>
            <person name="Acrani G.O."/>
            <person name="Romeiro M.F."/>
            <person name="Fumagalli M.J."/>
            <person name="Vieira C.L."/>
            <person name="Medeiros D.B."/>
            <person name="de Lima J.A."/>
            <person name="de Lima C.P."/>
            <person name="Cardoso J.F."/>
            <person name="Rodrigues S.G."/>
            <person name="Figueiredo L.T."/>
            <person name="da Silva S.P."/>
            <person name="Tesh R."/>
            <person name="Nunes M.R."/>
            <person name="Vasconcelos P.F."/>
        </authorList>
    </citation>
    <scope>NUCLEOTIDE SEQUENCE [LARGE SCALE GENOMIC DNA]</scope>
    <source>
        <strain evidence="18 19">BeAr407981</strain>
    </source>
</reference>
<keyword evidence="9" id="KW-1048">Host nucleus</keyword>
<keyword evidence="19" id="KW-1185">Reference proteome</keyword>
<accession>A0A1S5SHU8</accession>
<comment type="similarity">
    <text evidence="6 17">Belongs to the phlebovirus nucleocapsid protein family.</text>
</comment>
<dbReference type="InterPro" id="IPR015971">
    <property type="entry name" value="Nucleocapsid_Phlebovirus"/>
</dbReference>
<dbReference type="GO" id="GO:0003723">
    <property type="term" value="F:RNA binding"/>
    <property type="evidence" value="ECO:0007669"/>
    <property type="project" value="UniProtKB-UniRule"/>
</dbReference>
<evidence type="ECO:0000256" key="2">
    <source>
        <dbReference type="ARBA" id="ARBA00004147"/>
    </source>
</evidence>
<comment type="subcellular location">
    <subcellularLocation>
        <location evidence="1">Host Golgi apparatus</location>
    </subcellularLocation>
    <subcellularLocation>
        <location evidence="3">Host cytoplasm</location>
    </subcellularLocation>
    <subcellularLocation>
        <location evidence="5">Host endoplasmic reticulum-Golgi intermediate compartment</location>
    </subcellularLocation>
    <subcellularLocation>
        <location evidence="2">Host nucleus</location>
    </subcellularLocation>
    <subcellularLocation>
        <location evidence="4 17">Virion</location>
    </subcellularLocation>
</comment>
<dbReference type="EMBL" id="KX611384">
    <property type="protein sequence ID" value="API68875.1"/>
    <property type="molecule type" value="Genomic_RNA"/>
</dbReference>
<evidence type="ECO:0000256" key="12">
    <source>
        <dbReference type="ARBA" id="ARBA00022884"/>
    </source>
</evidence>
<dbReference type="Pfam" id="PF05733">
    <property type="entry name" value="Tenui_N"/>
    <property type="match status" value="1"/>
</dbReference>
<dbReference type="PIRSF" id="PIRSF003953">
    <property type="entry name" value="N_PhelboV"/>
    <property type="match status" value="1"/>
</dbReference>
<evidence type="ECO:0000256" key="6">
    <source>
        <dbReference type="ARBA" id="ARBA00005299"/>
    </source>
</evidence>
<keyword evidence="15 17" id="KW-0687">Ribonucleoprotein</keyword>
<dbReference type="Proteomes" id="UP000203035">
    <property type="component" value="Genome"/>
</dbReference>
<evidence type="ECO:0000256" key="8">
    <source>
        <dbReference type="ARBA" id="ARBA00022561"/>
    </source>
</evidence>
<dbReference type="GO" id="GO:0019013">
    <property type="term" value="C:viral nucleocapsid"/>
    <property type="evidence" value="ECO:0007669"/>
    <property type="project" value="UniProtKB-UniRule"/>
</dbReference>
<evidence type="ECO:0000256" key="5">
    <source>
        <dbReference type="ARBA" id="ARBA00004452"/>
    </source>
</evidence>
<keyword evidence="13 17" id="KW-0543">Viral nucleoprotein</keyword>
<dbReference type="OrthoDB" id="11777at10239"/>
<evidence type="ECO:0000256" key="14">
    <source>
        <dbReference type="ARBA" id="ARBA00023200"/>
    </source>
</evidence>
<dbReference type="GO" id="GO:0044177">
    <property type="term" value="C:host cell Golgi apparatus"/>
    <property type="evidence" value="ECO:0007669"/>
    <property type="project" value="UniProtKB-SubCell"/>
</dbReference>
<evidence type="ECO:0000256" key="10">
    <source>
        <dbReference type="ARBA" id="ARBA00022812"/>
    </source>
</evidence>
<dbReference type="GO" id="GO:0042025">
    <property type="term" value="C:host cell nucleus"/>
    <property type="evidence" value="ECO:0007669"/>
    <property type="project" value="UniProtKB-SubCell"/>
</dbReference>
<evidence type="ECO:0000256" key="3">
    <source>
        <dbReference type="ARBA" id="ARBA00004192"/>
    </source>
</evidence>
<keyword evidence="14" id="KW-1035">Host cytoplasm</keyword>
<dbReference type="GO" id="GO:0044172">
    <property type="term" value="C:host cell endoplasmic reticulum-Golgi intermediate compartment"/>
    <property type="evidence" value="ECO:0007669"/>
    <property type="project" value="UniProtKB-SubCell"/>
</dbReference>
<sequence length="245" mass="27129">MTDYQALAIEFANAGVSPAEIQDWVREFAYQGFDAHRIIELLRTLGGDAWQADARRMIVLGLTRGNKLEKMVMRMSDKGKQATADLVRKYKLKSGNPSRDELTLSRVAAALAGWTCQALVAVQEHLPITGSYMDSVSPGYPRQMMHPSFAGLVDPTIPQTHLDTVLEAHSLYLVHFSRMINPELRGRPRSEVVATFRQPMLAAVNSNFITPEQRRKFLVSFGIVNSNGVPSAQVTAAANVFKAMP</sequence>
<keyword evidence="11 17" id="KW-0946">Virion</keyword>
<evidence type="ECO:0000256" key="16">
    <source>
        <dbReference type="ARBA" id="ARBA00046628"/>
    </source>
</evidence>
<keyword evidence="12 17" id="KW-0694">RNA-binding</keyword>
<keyword evidence="10" id="KW-1040">Host Golgi apparatus</keyword>
<evidence type="ECO:0000313" key="19">
    <source>
        <dbReference type="Proteomes" id="UP000203035"/>
    </source>
</evidence>
<dbReference type="GO" id="GO:1990904">
    <property type="term" value="C:ribonucleoprotein complex"/>
    <property type="evidence" value="ECO:0007669"/>
    <property type="project" value="UniProtKB-KW"/>
</dbReference>
<keyword evidence="8 17" id="KW-0167">Capsid protein</keyword>
<evidence type="ECO:0000256" key="15">
    <source>
        <dbReference type="ARBA" id="ARBA00023274"/>
    </source>
</evidence>
<evidence type="ECO:0000256" key="7">
    <source>
        <dbReference type="ARBA" id="ARBA00014389"/>
    </source>
</evidence>
<evidence type="ECO:0000256" key="13">
    <source>
        <dbReference type="ARBA" id="ARBA00023086"/>
    </source>
</evidence>
<dbReference type="RefSeq" id="YP_009346032.1">
    <property type="nucleotide sequence ID" value="NC_033845.1"/>
</dbReference>
<dbReference type="InterPro" id="IPR009522">
    <property type="entry name" value="Capsid_Phlebovir/Tenuivir"/>
</dbReference>
<evidence type="ECO:0000256" key="9">
    <source>
        <dbReference type="ARBA" id="ARBA00022562"/>
    </source>
</evidence>
<evidence type="ECO:0000313" key="18">
    <source>
        <dbReference type="EMBL" id="API68875.1"/>
    </source>
</evidence>
<evidence type="ECO:0000256" key="17">
    <source>
        <dbReference type="PIRNR" id="PIRNR003953"/>
    </source>
</evidence>
<evidence type="ECO:0000256" key="11">
    <source>
        <dbReference type="ARBA" id="ARBA00022844"/>
    </source>
</evidence>
<comment type="subunit">
    <text evidence="16">Homodimer. Homohexamer; ring-shaped, necessary to form the nucleocapsid. Homopentamers; opened pentamers in solution. Binds to viral genomic RNA. Interacts with glycoprotein Gn; this interaction allows packaging of nucleocapsids into virions.</text>
</comment>
<name>A0A1S5SHU8_9VIRU</name>
<evidence type="ECO:0000256" key="1">
    <source>
        <dbReference type="ARBA" id="ARBA00004136"/>
    </source>
</evidence>
<organism evidence="18 19">
    <name type="scientific">Ambe virus</name>
    <dbReference type="NCBI Taxonomy" id="1926500"/>
    <lineage>
        <taxon>Viruses</taxon>
        <taxon>Riboviria</taxon>
        <taxon>Orthornavirae</taxon>
        <taxon>Negarnaviricota</taxon>
        <taxon>Polyploviricotina</taxon>
        <taxon>Bunyaviricetes</taxon>
        <taxon>Hareavirales</taxon>
        <taxon>Phenuiviridae</taxon>
        <taxon>Phlebovirus</taxon>
        <taxon>Phlebovirus ambeense</taxon>
    </lineage>
</organism>